<organism evidence="2 3">
    <name type="scientific">Albugo candida</name>
    <dbReference type="NCBI Taxonomy" id="65357"/>
    <lineage>
        <taxon>Eukaryota</taxon>
        <taxon>Sar</taxon>
        <taxon>Stramenopiles</taxon>
        <taxon>Oomycota</taxon>
        <taxon>Peronosporomycetes</taxon>
        <taxon>Albuginales</taxon>
        <taxon>Albuginaceae</taxon>
        <taxon>Albugo</taxon>
    </lineage>
</organism>
<dbReference type="InterPro" id="IPR045115">
    <property type="entry name" value="BOL2"/>
</dbReference>
<dbReference type="InterPro" id="IPR036065">
    <property type="entry name" value="BolA-like_sf"/>
</dbReference>
<dbReference type="GO" id="GO:0005829">
    <property type="term" value="C:cytosol"/>
    <property type="evidence" value="ECO:0007669"/>
    <property type="project" value="TreeGrafter"/>
</dbReference>
<dbReference type="EMBL" id="CAIX01000129">
    <property type="protein sequence ID" value="CCI46524.1"/>
    <property type="molecule type" value="Genomic_DNA"/>
</dbReference>
<dbReference type="GO" id="GO:0006879">
    <property type="term" value="P:intracellular iron ion homeostasis"/>
    <property type="evidence" value="ECO:0007669"/>
    <property type="project" value="InterPro"/>
</dbReference>
<dbReference type="PANTHER" id="PTHR12735:SF27">
    <property type="entry name" value="BOLA-LIKE PROTEIN 2"/>
    <property type="match status" value="1"/>
</dbReference>
<comment type="caution">
    <text evidence="2">The sequence shown here is derived from an EMBL/GenBank/DDBJ whole genome shotgun (WGS) entry which is preliminary data.</text>
</comment>
<dbReference type="FunCoup" id="A0A024GJL9">
    <property type="interactions" value="96"/>
</dbReference>
<dbReference type="AlphaFoldDB" id="A0A024GJL9"/>
<dbReference type="Gene3D" id="3.10.20.90">
    <property type="entry name" value="Phosphatidylinositol 3-kinase Catalytic Subunit, Chain A, domain 1"/>
    <property type="match status" value="1"/>
</dbReference>
<dbReference type="GO" id="GO:0005634">
    <property type="term" value="C:nucleus"/>
    <property type="evidence" value="ECO:0007669"/>
    <property type="project" value="TreeGrafter"/>
</dbReference>
<dbReference type="PANTHER" id="PTHR12735">
    <property type="entry name" value="BOLA-LIKE PROTEIN-RELATED"/>
    <property type="match status" value="1"/>
</dbReference>
<evidence type="ECO:0008006" key="4">
    <source>
        <dbReference type="Google" id="ProtNLM"/>
    </source>
</evidence>
<dbReference type="InterPro" id="IPR002634">
    <property type="entry name" value="BolA"/>
</dbReference>
<dbReference type="GO" id="GO:0051537">
    <property type="term" value="F:2 iron, 2 sulfur cluster binding"/>
    <property type="evidence" value="ECO:0007669"/>
    <property type="project" value="InterPro"/>
</dbReference>
<dbReference type="Proteomes" id="UP000053237">
    <property type="component" value="Unassembled WGS sequence"/>
</dbReference>
<dbReference type="GO" id="GO:0051604">
    <property type="term" value="P:protein maturation"/>
    <property type="evidence" value="ECO:0007669"/>
    <property type="project" value="InterPro"/>
</dbReference>
<dbReference type="OrthoDB" id="4983at2759"/>
<comment type="similarity">
    <text evidence="1">Belongs to the BolA/IbaG family.</text>
</comment>
<evidence type="ECO:0000313" key="3">
    <source>
        <dbReference type="Proteomes" id="UP000053237"/>
    </source>
</evidence>
<evidence type="ECO:0000313" key="2">
    <source>
        <dbReference type="EMBL" id="CCI46524.1"/>
    </source>
</evidence>
<accession>A0A024GJL9</accession>
<dbReference type="STRING" id="65357.A0A024GJL9"/>
<dbReference type="Pfam" id="PF01722">
    <property type="entry name" value="BolA"/>
    <property type="match status" value="1"/>
</dbReference>
<reference evidence="2 3" key="1">
    <citation type="submission" date="2012-05" db="EMBL/GenBank/DDBJ databases">
        <title>Recombination and specialization in a pathogen metapopulation.</title>
        <authorList>
            <person name="Gardiner A."/>
            <person name="Kemen E."/>
            <person name="Schultz-Larsen T."/>
            <person name="MacLean D."/>
            <person name="Van Oosterhout C."/>
            <person name="Jones J.D.G."/>
        </authorList>
    </citation>
    <scope>NUCLEOTIDE SEQUENCE [LARGE SCALE GENOMIC DNA]</scope>
    <source>
        <strain evidence="2 3">Ac Nc2</strain>
    </source>
</reference>
<keyword evidence="3" id="KW-1185">Reference proteome</keyword>
<proteinExistence type="inferred from homology"/>
<dbReference type="SUPFAM" id="SSF82657">
    <property type="entry name" value="BolA-like"/>
    <property type="match status" value="1"/>
</dbReference>
<name>A0A024GJL9_9STRA</name>
<gene>
    <name evidence="2" type="ORF">BN9_074530</name>
</gene>
<sequence>MIITPTYLERKLAKTLGAYHVEAVDWSDGCKCRYSLLVVHDGFEGQGLLERHQSVYGYLREELVQIHALQLKTWTREQYLNKAKLLETSAQSTIEH</sequence>
<evidence type="ECO:0000256" key="1">
    <source>
        <dbReference type="RuleBase" id="RU003860"/>
    </source>
</evidence>
<protein>
    <recommendedName>
        <fullName evidence="4">BolA-like protein</fullName>
    </recommendedName>
</protein>
<dbReference type="InParanoid" id="A0A024GJL9"/>